<gene>
    <name evidence="10" type="primary">trpF</name>
    <name evidence="12" type="ORF">NIES2119_21020</name>
</gene>
<evidence type="ECO:0000256" key="8">
    <source>
        <dbReference type="ARBA" id="ARBA00023141"/>
    </source>
</evidence>
<dbReference type="EC" id="5.3.1.24" evidence="4 10"/>
<dbReference type="CDD" id="cd00405">
    <property type="entry name" value="PRAI"/>
    <property type="match status" value="1"/>
</dbReference>
<dbReference type="InterPro" id="IPR044643">
    <property type="entry name" value="TrpF_fam"/>
</dbReference>
<dbReference type="Proteomes" id="UP000185860">
    <property type="component" value="Unassembled WGS sequence"/>
</dbReference>
<comment type="pathway">
    <text evidence="2 10">Amino-acid biosynthesis; L-tryptophan biosynthesis; L-tryptophan from chorismate: step 3/5.</text>
</comment>
<dbReference type="HAMAP" id="MF_00135">
    <property type="entry name" value="PRAI"/>
    <property type="match status" value="1"/>
</dbReference>
<dbReference type="PANTHER" id="PTHR42894:SF1">
    <property type="entry name" value="N-(5'-PHOSPHORIBOSYL)ANTHRANILATE ISOMERASE"/>
    <property type="match status" value="1"/>
</dbReference>
<dbReference type="NCBIfam" id="NF002298">
    <property type="entry name" value="PRK01222.1-4"/>
    <property type="match status" value="1"/>
</dbReference>
<reference evidence="12 13" key="1">
    <citation type="submission" date="2016-11" db="EMBL/GenBank/DDBJ databases">
        <title>Draft Genome Sequences of Nine Cyanobacterial Strains from Diverse Habitats.</title>
        <authorList>
            <person name="Zhu T."/>
            <person name="Hou S."/>
            <person name="Lu X."/>
            <person name="Hess W.R."/>
        </authorList>
    </citation>
    <scope>NUCLEOTIDE SEQUENCE [LARGE SCALE GENOMIC DNA]</scope>
    <source>
        <strain evidence="12 13">IAM M-71</strain>
    </source>
</reference>
<name>A0A1U7IE70_9CYAN</name>
<evidence type="ECO:0000256" key="10">
    <source>
        <dbReference type="HAMAP-Rule" id="MF_00135"/>
    </source>
</evidence>
<comment type="caution">
    <text evidence="12">The sequence shown here is derived from an EMBL/GenBank/DDBJ whole genome shotgun (WGS) entry which is preliminary data.</text>
</comment>
<dbReference type="UniPathway" id="UPA00035">
    <property type="reaction ID" value="UER00042"/>
</dbReference>
<dbReference type="EMBL" id="MRCE01000023">
    <property type="protein sequence ID" value="OKH35253.1"/>
    <property type="molecule type" value="Genomic_DNA"/>
</dbReference>
<organism evidence="12 13">
    <name type="scientific">[Phormidium ambiguum] IAM M-71</name>
    <dbReference type="NCBI Taxonomy" id="454136"/>
    <lineage>
        <taxon>Bacteria</taxon>
        <taxon>Bacillati</taxon>
        <taxon>Cyanobacteriota</taxon>
        <taxon>Cyanophyceae</taxon>
        <taxon>Oscillatoriophycideae</taxon>
        <taxon>Aerosakkonematales</taxon>
        <taxon>Aerosakkonemataceae</taxon>
        <taxon>Floridanema</taxon>
    </lineage>
</organism>
<dbReference type="SUPFAM" id="SSF51366">
    <property type="entry name" value="Ribulose-phoshate binding barrel"/>
    <property type="match status" value="1"/>
</dbReference>
<evidence type="ECO:0000256" key="7">
    <source>
        <dbReference type="ARBA" id="ARBA00022822"/>
    </source>
</evidence>
<dbReference type="AlphaFoldDB" id="A0A1U7IE70"/>
<comment type="similarity">
    <text evidence="3 10">Belongs to the TrpF family.</text>
</comment>
<keyword evidence="9 10" id="KW-0413">Isomerase</keyword>
<dbReference type="OrthoDB" id="9786954at2"/>
<dbReference type="STRING" id="454136.NIES2119_21020"/>
<keyword evidence="8 10" id="KW-0057">Aromatic amino acid biosynthesis</keyword>
<evidence type="ECO:0000256" key="3">
    <source>
        <dbReference type="ARBA" id="ARBA00007571"/>
    </source>
</evidence>
<dbReference type="GO" id="GO:0000162">
    <property type="term" value="P:L-tryptophan biosynthetic process"/>
    <property type="evidence" value="ECO:0007669"/>
    <property type="project" value="UniProtKB-UniRule"/>
</dbReference>
<dbReference type="InterPro" id="IPR013785">
    <property type="entry name" value="Aldolase_TIM"/>
</dbReference>
<feature type="domain" description="N-(5'phosphoribosyl) anthranilate isomerase (PRAI)" evidence="11">
    <location>
        <begin position="3"/>
        <end position="203"/>
    </location>
</feature>
<keyword evidence="6 10" id="KW-0028">Amino-acid biosynthesis</keyword>
<evidence type="ECO:0000256" key="5">
    <source>
        <dbReference type="ARBA" id="ARBA00022272"/>
    </source>
</evidence>
<dbReference type="FunFam" id="3.20.20.70:FF:000075">
    <property type="entry name" value="Tryptophan biosynthesis protein TRP1"/>
    <property type="match status" value="1"/>
</dbReference>
<dbReference type="InterPro" id="IPR011060">
    <property type="entry name" value="RibuloseP-bd_barrel"/>
</dbReference>
<evidence type="ECO:0000313" key="13">
    <source>
        <dbReference type="Proteomes" id="UP000185860"/>
    </source>
</evidence>
<evidence type="ECO:0000256" key="4">
    <source>
        <dbReference type="ARBA" id="ARBA00012572"/>
    </source>
</evidence>
<evidence type="ECO:0000256" key="1">
    <source>
        <dbReference type="ARBA" id="ARBA00001164"/>
    </source>
</evidence>
<evidence type="ECO:0000256" key="9">
    <source>
        <dbReference type="ARBA" id="ARBA00023235"/>
    </source>
</evidence>
<dbReference type="GO" id="GO:0004640">
    <property type="term" value="F:phosphoribosylanthranilate isomerase activity"/>
    <property type="evidence" value="ECO:0007669"/>
    <property type="project" value="UniProtKB-UniRule"/>
</dbReference>
<dbReference type="PANTHER" id="PTHR42894">
    <property type="entry name" value="N-(5'-PHOSPHORIBOSYL)ANTHRANILATE ISOMERASE"/>
    <property type="match status" value="1"/>
</dbReference>
<protein>
    <recommendedName>
        <fullName evidence="5 10">N-(5'-phosphoribosyl)anthranilate isomerase</fullName>
        <shortName evidence="10">PRAI</shortName>
        <ecNumber evidence="4 10">5.3.1.24</ecNumber>
    </recommendedName>
</protein>
<dbReference type="InterPro" id="IPR001240">
    <property type="entry name" value="PRAI_dom"/>
</dbReference>
<evidence type="ECO:0000313" key="12">
    <source>
        <dbReference type="EMBL" id="OKH35253.1"/>
    </source>
</evidence>
<evidence type="ECO:0000259" key="11">
    <source>
        <dbReference type="Pfam" id="PF00697"/>
    </source>
</evidence>
<dbReference type="Pfam" id="PF00697">
    <property type="entry name" value="PRAI"/>
    <property type="match status" value="1"/>
</dbReference>
<proteinExistence type="inferred from homology"/>
<accession>A0A1U7IE70</accession>
<dbReference type="RefSeq" id="WP_073595462.1">
    <property type="nucleotide sequence ID" value="NZ_MRCE01000023.1"/>
</dbReference>
<evidence type="ECO:0000256" key="6">
    <source>
        <dbReference type="ARBA" id="ARBA00022605"/>
    </source>
</evidence>
<keyword evidence="7 10" id="KW-0822">Tryptophan biosynthesis</keyword>
<sequence>MRVKICGITKLEQANAIAQMGATALGFICVPSSPRYVSPPQISQAIQGLSQTIDCIGVFANTTMAEICQIITATGLTGIQLHGDESPEFCQQLRQCLPDKEIIKALRVRTTECLTNSEIYANSVDLLLLDAYHPTQLGGTGKTLDWLTLKQYKPCLPWLLAGGLTPDNIGDALSLLQPDGIDLSSGVERSPGDKDLDKVAQLFTKLRQTEYVQS</sequence>
<dbReference type="Gene3D" id="3.20.20.70">
    <property type="entry name" value="Aldolase class I"/>
    <property type="match status" value="1"/>
</dbReference>
<evidence type="ECO:0000256" key="2">
    <source>
        <dbReference type="ARBA" id="ARBA00004664"/>
    </source>
</evidence>
<comment type="catalytic activity">
    <reaction evidence="1 10">
        <text>N-(5-phospho-beta-D-ribosyl)anthranilate = 1-(2-carboxyphenylamino)-1-deoxy-D-ribulose 5-phosphate</text>
        <dbReference type="Rhea" id="RHEA:21540"/>
        <dbReference type="ChEBI" id="CHEBI:18277"/>
        <dbReference type="ChEBI" id="CHEBI:58613"/>
        <dbReference type="EC" id="5.3.1.24"/>
    </reaction>
</comment>